<keyword evidence="10" id="KW-1185">Reference proteome</keyword>
<evidence type="ECO:0000313" key="10">
    <source>
        <dbReference type="Proteomes" id="UP000749646"/>
    </source>
</evidence>
<dbReference type="PANTHER" id="PTHR14005">
    <property type="entry name" value="EUKARYOTIC TRANSLATION INITIATION FACTOR 3, THETA SUBUNIT"/>
    <property type="match status" value="1"/>
</dbReference>
<feature type="compositionally biased region" description="Basic and acidic residues" evidence="7">
    <location>
        <begin position="747"/>
        <end position="757"/>
    </location>
</feature>
<dbReference type="EMBL" id="JAAAHW010006294">
    <property type="protein sequence ID" value="KAF9963401.1"/>
    <property type="molecule type" value="Genomic_DNA"/>
</dbReference>
<evidence type="ECO:0000256" key="2">
    <source>
        <dbReference type="ARBA" id="ARBA00022540"/>
    </source>
</evidence>
<evidence type="ECO:0000256" key="5">
    <source>
        <dbReference type="ARBA" id="ARBA00023054"/>
    </source>
</evidence>
<evidence type="ECO:0000256" key="3">
    <source>
        <dbReference type="ARBA" id="ARBA00022884"/>
    </source>
</evidence>
<dbReference type="PANTHER" id="PTHR14005:SF0">
    <property type="entry name" value="EUKARYOTIC TRANSLATION INITIATION FACTOR 3 SUBUNIT A"/>
    <property type="match status" value="1"/>
</dbReference>
<dbReference type="Gene3D" id="1.25.40.860">
    <property type="match status" value="2"/>
</dbReference>
<feature type="compositionally biased region" description="Basic and acidic residues" evidence="7">
    <location>
        <begin position="556"/>
        <end position="597"/>
    </location>
</feature>
<comment type="caution">
    <text evidence="9">The sequence shown here is derived from an EMBL/GenBank/DDBJ whole genome shotgun (WGS) entry which is preliminary data.</text>
</comment>
<keyword evidence="2 9" id="KW-0396">Initiation factor</keyword>
<evidence type="ECO:0000256" key="1">
    <source>
        <dbReference type="ARBA" id="ARBA00022490"/>
    </source>
</evidence>
<keyword evidence="5 6" id="KW-0175">Coiled coil</keyword>
<proteinExistence type="predicted"/>
<dbReference type="Pfam" id="PF22591">
    <property type="entry name" value="eIF3a_PCI_TPR-like"/>
    <property type="match status" value="1"/>
</dbReference>
<dbReference type="Pfam" id="PF01399">
    <property type="entry name" value="PCI"/>
    <property type="match status" value="1"/>
</dbReference>
<evidence type="ECO:0000256" key="4">
    <source>
        <dbReference type="ARBA" id="ARBA00022917"/>
    </source>
</evidence>
<dbReference type="AlphaFoldDB" id="A0A9P6J604"/>
<name>A0A9P6J604_9FUNG</name>
<dbReference type="GO" id="GO:0003729">
    <property type="term" value="F:mRNA binding"/>
    <property type="evidence" value="ECO:0007669"/>
    <property type="project" value="TreeGrafter"/>
</dbReference>
<dbReference type="GO" id="GO:0002188">
    <property type="term" value="P:translation reinitiation"/>
    <property type="evidence" value="ECO:0007669"/>
    <property type="project" value="TreeGrafter"/>
</dbReference>
<evidence type="ECO:0000256" key="6">
    <source>
        <dbReference type="SAM" id="Coils"/>
    </source>
</evidence>
<organism evidence="9 10">
    <name type="scientific">Modicella reniformis</name>
    <dbReference type="NCBI Taxonomy" id="1440133"/>
    <lineage>
        <taxon>Eukaryota</taxon>
        <taxon>Fungi</taxon>
        <taxon>Fungi incertae sedis</taxon>
        <taxon>Mucoromycota</taxon>
        <taxon>Mortierellomycotina</taxon>
        <taxon>Mortierellomycetes</taxon>
        <taxon>Mortierellales</taxon>
        <taxon>Mortierellaceae</taxon>
        <taxon>Modicella</taxon>
    </lineage>
</organism>
<sequence length="757" mass="86785">MSKKMPKPFMMANYYEKLTKIFMVSENYLFHAAAWNKYYTLVKTQNKSVTDEEQVRMASLALLSALSIPVISSRDNSYEVDETKNKSHRLAALLGLSRSPNRAGLLKEALSKNILRHVRPELRELYNILEVQFHPLSICKKIEPILGKLTTDTELAKYVKPLHQVILTRLFQQLSQVYTTVKLDFVIQLAAFPAPFNYDSATIEKFIMQGCKKGELSIRIDHATQSLTFETDLFASDNKTVTDGPILQSLPSDLMRTQLIRLATCLNTTVSMISPEIVEAKKEAKKAAFIKALNSMKEEHKLALERKAIIERKKELIETMLARKEKEEAREKALRLQAEQEALKIRLAEERRKREEDRIRAEQEAIRKNEALKLAESLKNKAGVELNDEDLETLDKDKLVAIQIKQLEKEKGEMTARTRAIGKRLDHVERALRLEERPLLTTDYERQQKADRLYHEVAVKAHHEAAAAKHAHELELKKRMAKILADYRIVRQDMEERRDEEFAHKREAALRKIEEEKQKRIQLYREKIAEFEARKEREMREKAEREAEAEQEAAEEEMRRVEREAQAVKDKAEYDEKKRQLDLVEARQREKDAEIEARIAASKQSGSTPPPQQQQQQQQPRFVSTSSSSGEKLGWREREAKKAAEGASGASGVSGVSGASGSSTPPPSTGAYVSPGARGGRDSGRDSGRERDFGRDRDSGRDRDFGRDRDSGRELERDRDLERDRAPPREEEPSSGRRPVVLNANAKWREREANKGQ</sequence>
<dbReference type="InterPro" id="IPR027512">
    <property type="entry name" value="EIF3A"/>
</dbReference>
<feature type="compositionally biased region" description="Low complexity" evidence="7">
    <location>
        <begin position="645"/>
        <end position="663"/>
    </location>
</feature>
<protein>
    <submittedName>
        <fullName evidence="9">Eukaryotic translation initiation factor 3 subunit A</fullName>
    </submittedName>
</protein>
<dbReference type="GO" id="GO:0001732">
    <property type="term" value="P:formation of cytoplasmic translation initiation complex"/>
    <property type="evidence" value="ECO:0007669"/>
    <property type="project" value="TreeGrafter"/>
</dbReference>
<keyword evidence="4" id="KW-0648">Protein biosynthesis</keyword>
<feature type="domain" description="PCI" evidence="8">
    <location>
        <begin position="54"/>
        <end position="234"/>
    </location>
</feature>
<reference evidence="9" key="1">
    <citation type="journal article" date="2020" name="Fungal Divers.">
        <title>Resolving the Mortierellaceae phylogeny through synthesis of multi-gene phylogenetics and phylogenomics.</title>
        <authorList>
            <person name="Vandepol N."/>
            <person name="Liber J."/>
            <person name="Desiro A."/>
            <person name="Na H."/>
            <person name="Kennedy M."/>
            <person name="Barry K."/>
            <person name="Grigoriev I.V."/>
            <person name="Miller A.N."/>
            <person name="O'Donnell K."/>
            <person name="Stajich J.E."/>
            <person name="Bonito G."/>
        </authorList>
    </citation>
    <scope>NUCLEOTIDE SEQUENCE</scope>
    <source>
        <strain evidence="9">MES-2147</strain>
    </source>
</reference>
<feature type="compositionally biased region" description="Polar residues" evidence="7">
    <location>
        <begin position="621"/>
        <end position="630"/>
    </location>
</feature>
<dbReference type="Proteomes" id="UP000749646">
    <property type="component" value="Unassembled WGS sequence"/>
</dbReference>
<dbReference type="InterPro" id="IPR000717">
    <property type="entry name" value="PCI_dom"/>
</dbReference>
<feature type="compositionally biased region" description="Basic and acidic residues" evidence="7">
    <location>
        <begin position="633"/>
        <end position="644"/>
    </location>
</feature>
<evidence type="ECO:0000259" key="8">
    <source>
        <dbReference type="PROSITE" id="PS50250"/>
    </source>
</evidence>
<dbReference type="SMART" id="SM00088">
    <property type="entry name" value="PINT"/>
    <property type="match status" value="1"/>
</dbReference>
<dbReference type="InterPro" id="IPR054711">
    <property type="entry name" value="eIF3a_PCI_TPR-like"/>
</dbReference>
<dbReference type="FunFam" id="1.25.40.860:FF:000003">
    <property type="entry name" value="Eukaryotic translation initiation factor 3 subunit A"/>
    <property type="match status" value="1"/>
</dbReference>
<gene>
    <name evidence="9" type="primary">TIF32_1</name>
    <name evidence="9" type="ORF">BGZ65_003677</name>
</gene>
<feature type="compositionally biased region" description="Basic and acidic residues" evidence="7">
    <location>
        <begin position="679"/>
        <end position="735"/>
    </location>
</feature>
<dbReference type="GO" id="GO:0071540">
    <property type="term" value="C:eukaryotic translation initiation factor 3 complex, eIF3e"/>
    <property type="evidence" value="ECO:0007669"/>
    <property type="project" value="TreeGrafter"/>
</dbReference>
<dbReference type="GO" id="GO:0003743">
    <property type="term" value="F:translation initiation factor activity"/>
    <property type="evidence" value="ECO:0007669"/>
    <property type="project" value="UniProtKB-KW"/>
</dbReference>
<feature type="region of interest" description="Disordered" evidence="7">
    <location>
        <begin position="532"/>
        <end position="757"/>
    </location>
</feature>
<dbReference type="GO" id="GO:0043614">
    <property type="term" value="C:multi-eIF complex"/>
    <property type="evidence" value="ECO:0007669"/>
    <property type="project" value="TreeGrafter"/>
</dbReference>
<keyword evidence="3" id="KW-0694">RNA-binding</keyword>
<evidence type="ECO:0000256" key="7">
    <source>
        <dbReference type="SAM" id="MobiDB-lite"/>
    </source>
</evidence>
<dbReference type="PROSITE" id="PS50250">
    <property type="entry name" value="PCI"/>
    <property type="match status" value="1"/>
</dbReference>
<feature type="compositionally biased region" description="Basic and acidic residues" evidence="7">
    <location>
        <begin position="532"/>
        <end position="548"/>
    </location>
</feature>
<evidence type="ECO:0000313" key="9">
    <source>
        <dbReference type="EMBL" id="KAF9963401.1"/>
    </source>
</evidence>
<dbReference type="OrthoDB" id="18884at2759"/>
<accession>A0A9P6J604</accession>
<keyword evidence="1" id="KW-0963">Cytoplasm</keyword>
<feature type="coiled-coil region" evidence="6">
    <location>
        <begin position="293"/>
        <end position="381"/>
    </location>
</feature>
<dbReference type="GO" id="GO:0071541">
    <property type="term" value="C:eukaryotic translation initiation factor 3 complex, eIF3m"/>
    <property type="evidence" value="ECO:0007669"/>
    <property type="project" value="TreeGrafter"/>
</dbReference>